<comment type="cofactor">
    <cofactor evidence="9">
        <name>Mg(2+)</name>
        <dbReference type="ChEBI" id="CHEBI:18420"/>
    </cofactor>
    <cofactor evidence="9">
        <name>Mn(2+)</name>
        <dbReference type="ChEBI" id="CHEBI:29035"/>
    </cofactor>
</comment>
<gene>
    <name evidence="9 13" type="primary">dxr</name>
    <name evidence="13" type="ORF">SALLE_v1c05980</name>
</gene>
<feature type="binding site" evidence="9">
    <location>
        <position position="119"/>
    </location>
    <ligand>
        <name>1-deoxy-D-xylulose 5-phosphate</name>
        <dbReference type="ChEBI" id="CHEBI:57792"/>
    </ligand>
</feature>
<feature type="binding site" evidence="9">
    <location>
        <position position="12"/>
    </location>
    <ligand>
        <name>NADPH</name>
        <dbReference type="ChEBI" id="CHEBI:57783"/>
    </ligand>
</feature>
<evidence type="ECO:0000256" key="1">
    <source>
        <dbReference type="ARBA" id="ARBA00005094"/>
    </source>
</evidence>
<dbReference type="GO" id="GO:0030604">
    <property type="term" value="F:1-deoxy-D-xylulose-5-phosphate reductoisomerase activity"/>
    <property type="evidence" value="ECO:0007669"/>
    <property type="project" value="UniProtKB-UniRule"/>
</dbReference>
<keyword evidence="6 9" id="KW-0464">Manganese</keyword>
<keyword evidence="7 9" id="KW-0414">Isoprene biosynthesis</keyword>
<feature type="binding site" evidence="9">
    <location>
        <position position="169"/>
    </location>
    <ligand>
        <name>1-deoxy-D-xylulose 5-phosphate</name>
        <dbReference type="ChEBI" id="CHEBI:57792"/>
    </ligand>
</feature>
<dbReference type="UniPathway" id="UPA00056">
    <property type="reaction ID" value="UER00092"/>
</dbReference>
<reference evidence="13 14" key="1">
    <citation type="submission" date="2018-07" db="EMBL/GenBank/DDBJ databases">
        <title>Complete genome sequence of Spiroplasma alleghenense PLHS-1 (ATCC 51752).</title>
        <authorList>
            <person name="Chou L."/>
            <person name="Lee T.-Y."/>
            <person name="Tsai Y.-M."/>
            <person name="Kuo C.-H."/>
        </authorList>
    </citation>
    <scope>NUCLEOTIDE SEQUENCE [LARGE SCALE GENOMIC DNA]</scope>
    <source>
        <strain evidence="13 14">PLHS-1</strain>
    </source>
</reference>
<dbReference type="AlphaFoldDB" id="A0A345Z3U1"/>
<organism evidence="13 14">
    <name type="scientific">Spiroplasma alleghenense</name>
    <dbReference type="NCBI Taxonomy" id="216931"/>
    <lineage>
        <taxon>Bacteria</taxon>
        <taxon>Bacillati</taxon>
        <taxon>Mycoplasmatota</taxon>
        <taxon>Mollicutes</taxon>
        <taxon>Entomoplasmatales</taxon>
        <taxon>Spiroplasmataceae</taxon>
        <taxon>Spiroplasma</taxon>
    </lineage>
</organism>
<dbReference type="Pfam" id="PF08436">
    <property type="entry name" value="DXP_redisom_C"/>
    <property type="match status" value="1"/>
</dbReference>
<dbReference type="RefSeq" id="WP_115558176.1">
    <property type="nucleotide sequence ID" value="NZ_CP031376.1"/>
</dbReference>
<feature type="binding site" evidence="9">
    <location>
        <position position="147"/>
    </location>
    <ligand>
        <name>1-deoxy-D-xylulose 5-phosphate</name>
        <dbReference type="ChEBI" id="CHEBI:57792"/>
    </ligand>
</feature>
<feature type="binding site" evidence="9">
    <location>
        <position position="198"/>
    </location>
    <ligand>
        <name>NADPH</name>
        <dbReference type="ChEBI" id="CHEBI:57783"/>
    </ligand>
</feature>
<feature type="binding site" evidence="9">
    <location>
        <position position="214"/>
    </location>
    <ligand>
        <name>1-deoxy-D-xylulose 5-phosphate</name>
        <dbReference type="ChEBI" id="CHEBI:57792"/>
    </ligand>
</feature>
<feature type="binding site" evidence="9">
    <location>
        <position position="205"/>
    </location>
    <ligand>
        <name>1-deoxy-D-xylulose 5-phosphate</name>
        <dbReference type="ChEBI" id="CHEBI:57792"/>
    </ligand>
</feature>
<comment type="pathway">
    <text evidence="1 9">Isoprenoid biosynthesis; isopentenyl diphosphate biosynthesis via DXP pathway; isopentenyl diphosphate from 1-deoxy-D-xylulose 5-phosphate: step 1/6.</text>
</comment>
<evidence type="ECO:0000259" key="11">
    <source>
        <dbReference type="Pfam" id="PF08436"/>
    </source>
</evidence>
<sequence length="377" mass="42722">MKNIIVFGASGSVGLQALKVIKNNNNYQLIGVSVGQNLKVLEKILNDFSTIKFVYSSQPSEKLVAKFPHINFLSGFQIVDLVNKAKQHDVVINSLSGFYGLQVTLQAIKNNLTILLANKESLVVAGKLVNDELKKSLNAKIISIDSEHSAILQCLEEGNQIEKIYLTASGGSLRDLTLSETKFVTQEQVLNHPNWKMGSKITVDSATMMNKAFEIIEAYHLFKTKNIEVLLHPQSIVHSMVEFEDFSVKAQLSVPDMSQVINYGLNFPKRLKHPEFQKLDFKNWQKLELKTIDQKRFKPIAWAFECLNSNNSKAICLNAANEVLVEAFLNNEIAFWQITDILEKIFNSSVNKEINDYNNIKEYDLLIRSETRNLIKQ</sequence>
<evidence type="ECO:0000259" key="12">
    <source>
        <dbReference type="Pfam" id="PF13288"/>
    </source>
</evidence>
<accession>A0A345Z3U1</accession>
<feature type="binding site" evidence="9">
    <location>
        <position position="120"/>
    </location>
    <ligand>
        <name>NADPH</name>
        <dbReference type="ChEBI" id="CHEBI:57783"/>
    </ligand>
</feature>
<keyword evidence="14" id="KW-1185">Reference proteome</keyword>
<dbReference type="PANTHER" id="PTHR30525:SF0">
    <property type="entry name" value="1-DEOXY-D-XYLULOSE 5-PHOSPHATE REDUCTOISOMERASE, CHLOROPLASTIC"/>
    <property type="match status" value="1"/>
</dbReference>
<dbReference type="Pfam" id="PF13288">
    <property type="entry name" value="DXPR_C"/>
    <property type="match status" value="1"/>
</dbReference>
<dbReference type="InterPro" id="IPR003821">
    <property type="entry name" value="DXP_reductoisomerase"/>
</dbReference>
<dbReference type="PANTHER" id="PTHR30525">
    <property type="entry name" value="1-DEOXY-D-XYLULOSE 5-PHOSPHATE REDUCTOISOMERASE"/>
    <property type="match status" value="1"/>
</dbReference>
<feature type="binding site" evidence="9">
    <location>
        <position position="214"/>
    </location>
    <ligand>
        <name>Mn(2+)</name>
        <dbReference type="ChEBI" id="CHEBI:29035"/>
    </ligand>
</feature>
<keyword evidence="3 9" id="KW-0479">Metal-binding</keyword>
<feature type="domain" description="DXP reductoisomerase C-terminal" evidence="12">
    <location>
        <begin position="252"/>
        <end position="368"/>
    </location>
</feature>
<dbReference type="KEGG" id="salx:SALLE_v1c05980"/>
<comment type="similarity">
    <text evidence="2 9">Belongs to the DXR family.</text>
</comment>
<evidence type="ECO:0000256" key="9">
    <source>
        <dbReference type="HAMAP-Rule" id="MF_00183"/>
    </source>
</evidence>
<evidence type="ECO:0000313" key="13">
    <source>
        <dbReference type="EMBL" id="AXK51270.1"/>
    </source>
</evidence>
<evidence type="ECO:0000256" key="6">
    <source>
        <dbReference type="ARBA" id="ARBA00023211"/>
    </source>
</evidence>
<dbReference type="NCBIfam" id="TIGR00243">
    <property type="entry name" value="Dxr"/>
    <property type="match status" value="1"/>
</dbReference>
<dbReference type="SUPFAM" id="SSF69055">
    <property type="entry name" value="1-deoxy-D-xylulose-5-phosphate reductoisomerase, C-terminal domain"/>
    <property type="match status" value="1"/>
</dbReference>
<protein>
    <recommendedName>
        <fullName evidence="9">1-deoxy-D-xylulose 5-phosphate reductoisomerase</fullName>
        <shortName evidence="9">DXP reductoisomerase</shortName>
        <ecNumber evidence="9">1.1.1.267</ecNumber>
    </recommendedName>
    <alternativeName>
        <fullName evidence="9">1-deoxyxylulose-5-phosphate reductoisomerase</fullName>
    </alternativeName>
    <alternativeName>
        <fullName evidence="9">2-C-methyl-D-erythritol 4-phosphate synthase</fullName>
    </alternativeName>
</protein>
<comment type="function">
    <text evidence="9">Catalyzes the NADPH-dependent rearrangement and reduction of 1-deoxy-D-xylulose-5-phosphate (DXP) to 2-C-methyl-D-erythritol 4-phosphate (MEP).</text>
</comment>
<feature type="domain" description="1-deoxy-D-xylulose 5-phosphate reductoisomerase C-terminal" evidence="11">
    <location>
        <begin position="141"/>
        <end position="222"/>
    </location>
</feature>
<dbReference type="PIRSF" id="PIRSF006205">
    <property type="entry name" value="Dxp_reductismrs"/>
    <property type="match status" value="1"/>
</dbReference>
<dbReference type="GO" id="GO:0051484">
    <property type="term" value="P:isopentenyl diphosphate biosynthetic process, methylerythritol 4-phosphate pathway involved in terpenoid biosynthetic process"/>
    <property type="evidence" value="ECO:0007669"/>
    <property type="project" value="TreeGrafter"/>
</dbReference>
<dbReference type="InterPro" id="IPR026877">
    <property type="entry name" value="DXPR_C"/>
</dbReference>
<evidence type="ECO:0000313" key="14">
    <source>
        <dbReference type="Proteomes" id="UP000254792"/>
    </source>
</evidence>
<dbReference type="GO" id="GO:0030145">
    <property type="term" value="F:manganese ion binding"/>
    <property type="evidence" value="ECO:0007669"/>
    <property type="project" value="TreeGrafter"/>
</dbReference>
<dbReference type="Proteomes" id="UP000254792">
    <property type="component" value="Chromosome"/>
</dbReference>
<feature type="binding site" evidence="9">
    <location>
        <position position="145"/>
    </location>
    <ligand>
        <name>Mn(2+)</name>
        <dbReference type="ChEBI" id="CHEBI:29035"/>
    </ligand>
</feature>
<evidence type="ECO:0000256" key="3">
    <source>
        <dbReference type="ARBA" id="ARBA00022723"/>
    </source>
</evidence>
<dbReference type="EMBL" id="CP031376">
    <property type="protein sequence ID" value="AXK51270.1"/>
    <property type="molecule type" value="Genomic_DNA"/>
</dbReference>
<evidence type="ECO:0000256" key="8">
    <source>
        <dbReference type="ARBA" id="ARBA00048543"/>
    </source>
</evidence>
<evidence type="ECO:0000256" key="2">
    <source>
        <dbReference type="ARBA" id="ARBA00006825"/>
    </source>
</evidence>
<dbReference type="Pfam" id="PF02670">
    <property type="entry name" value="DXP_reductoisom"/>
    <property type="match status" value="1"/>
</dbReference>
<feature type="binding site" evidence="9">
    <location>
        <position position="13"/>
    </location>
    <ligand>
        <name>NADPH</name>
        <dbReference type="ChEBI" id="CHEBI:57783"/>
    </ligand>
</feature>
<feature type="binding site" evidence="9">
    <location>
        <position position="35"/>
    </location>
    <ligand>
        <name>NADPH</name>
        <dbReference type="ChEBI" id="CHEBI:57783"/>
    </ligand>
</feature>
<dbReference type="InterPro" id="IPR036169">
    <property type="entry name" value="DXPR_C_sf"/>
</dbReference>
<keyword evidence="9" id="KW-0460">Magnesium</keyword>
<feature type="binding site" evidence="9">
    <location>
        <position position="192"/>
    </location>
    <ligand>
        <name>1-deoxy-D-xylulose 5-phosphate</name>
        <dbReference type="ChEBI" id="CHEBI:57792"/>
    </ligand>
</feature>
<dbReference type="GO" id="GO:0070402">
    <property type="term" value="F:NADPH binding"/>
    <property type="evidence" value="ECO:0007669"/>
    <property type="project" value="InterPro"/>
</dbReference>
<dbReference type="EC" id="1.1.1.267" evidence="9"/>
<feature type="binding site" evidence="9">
    <location>
        <position position="11"/>
    </location>
    <ligand>
        <name>NADPH</name>
        <dbReference type="ChEBI" id="CHEBI:57783"/>
    </ligand>
</feature>
<feature type="binding site" evidence="9">
    <location>
        <position position="118"/>
    </location>
    <ligand>
        <name>NADPH</name>
        <dbReference type="ChEBI" id="CHEBI:57783"/>
    </ligand>
</feature>
<keyword evidence="4 9" id="KW-0521">NADP</keyword>
<evidence type="ECO:0000256" key="4">
    <source>
        <dbReference type="ARBA" id="ARBA00022857"/>
    </source>
</evidence>
<dbReference type="OrthoDB" id="9806546at2"/>
<feature type="binding site" evidence="9">
    <location>
        <position position="147"/>
    </location>
    <ligand>
        <name>Mn(2+)</name>
        <dbReference type="ChEBI" id="CHEBI:29035"/>
    </ligand>
</feature>
<proteinExistence type="inferred from homology"/>
<keyword evidence="5 9" id="KW-0560">Oxidoreductase</keyword>
<dbReference type="GO" id="GO:0016853">
    <property type="term" value="F:isomerase activity"/>
    <property type="evidence" value="ECO:0007669"/>
    <property type="project" value="UniProtKB-KW"/>
</dbReference>
<evidence type="ECO:0000256" key="5">
    <source>
        <dbReference type="ARBA" id="ARBA00023002"/>
    </source>
</evidence>
<feature type="domain" description="1-deoxy-D-xylulose 5-phosphate reductoisomerase N-terminal" evidence="10">
    <location>
        <begin position="4"/>
        <end position="126"/>
    </location>
</feature>
<evidence type="ECO:0000256" key="7">
    <source>
        <dbReference type="ARBA" id="ARBA00023229"/>
    </source>
</evidence>
<comment type="catalytic activity">
    <reaction evidence="8">
        <text>2-C-methyl-D-erythritol 4-phosphate + NADP(+) = 1-deoxy-D-xylulose 5-phosphate + NADPH + H(+)</text>
        <dbReference type="Rhea" id="RHEA:13717"/>
        <dbReference type="ChEBI" id="CHEBI:15378"/>
        <dbReference type="ChEBI" id="CHEBI:57783"/>
        <dbReference type="ChEBI" id="CHEBI:57792"/>
        <dbReference type="ChEBI" id="CHEBI:58262"/>
        <dbReference type="ChEBI" id="CHEBI:58349"/>
        <dbReference type="EC" id="1.1.1.267"/>
    </reaction>
    <physiologicalReaction direction="right-to-left" evidence="8">
        <dbReference type="Rhea" id="RHEA:13719"/>
    </physiologicalReaction>
</comment>
<dbReference type="InterPro" id="IPR013512">
    <property type="entry name" value="DXP_reductoisomerase_N"/>
</dbReference>
<feature type="binding site" evidence="9">
    <location>
        <position position="210"/>
    </location>
    <ligand>
        <name>1-deoxy-D-xylulose 5-phosphate</name>
        <dbReference type="ChEBI" id="CHEBI:57792"/>
    </ligand>
</feature>
<comment type="caution">
    <text evidence="9">Lacks conserved residue(s) required for the propagation of feature annotation.</text>
</comment>
<dbReference type="HAMAP" id="MF_00183">
    <property type="entry name" value="DXP_reductoisom"/>
    <property type="match status" value="1"/>
</dbReference>
<feature type="binding site" evidence="9">
    <location>
        <position position="211"/>
    </location>
    <ligand>
        <name>1-deoxy-D-xylulose 5-phosphate</name>
        <dbReference type="ChEBI" id="CHEBI:57792"/>
    </ligand>
</feature>
<dbReference type="Gene3D" id="1.10.1740.10">
    <property type="match status" value="1"/>
</dbReference>
<dbReference type="Gene3D" id="3.40.50.720">
    <property type="entry name" value="NAD(P)-binding Rossmann-like Domain"/>
    <property type="match status" value="1"/>
</dbReference>
<dbReference type="InterPro" id="IPR036291">
    <property type="entry name" value="NAD(P)-bd_dom_sf"/>
</dbReference>
<name>A0A345Z3U1_9MOLU</name>
<dbReference type="SUPFAM" id="SSF51735">
    <property type="entry name" value="NAD(P)-binding Rossmann-fold domains"/>
    <property type="match status" value="1"/>
</dbReference>
<feature type="binding site" evidence="9">
    <location>
        <position position="146"/>
    </location>
    <ligand>
        <name>1-deoxy-D-xylulose 5-phosphate</name>
        <dbReference type="ChEBI" id="CHEBI:57792"/>
    </ligand>
</feature>
<dbReference type="SUPFAM" id="SSF55347">
    <property type="entry name" value="Glyceraldehyde-3-phosphate dehydrogenase-like, C-terminal domain"/>
    <property type="match status" value="1"/>
</dbReference>
<evidence type="ECO:0000259" key="10">
    <source>
        <dbReference type="Pfam" id="PF02670"/>
    </source>
</evidence>
<feature type="binding site" evidence="9">
    <location>
        <position position="37"/>
    </location>
    <ligand>
        <name>NADPH</name>
        <dbReference type="ChEBI" id="CHEBI:57783"/>
    </ligand>
</feature>
<keyword evidence="13" id="KW-0413">Isomerase</keyword>
<dbReference type="InterPro" id="IPR013644">
    <property type="entry name" value="DXP_reductoisomerase_C"/>
</dbReference>